<feature type="domain" description="DDE Tnp4" evidence="3">
    <location>
        <begin position="90"/>
        <end position="150"/>
    </location>
</feature>
<dbReference type="Pfam" id="PF13359">
    <property type="entry name" value="DDE_Tnp_4"/>
    <property type="match status" value="1"/>
</dbReference>
<dbReference type="Proteomes" id="UP001604336">
    <property type="component" value="Unassembled WGS sequence"/>
</dbReference>
<evidence type="ECO:0000256" key="1">
    <source>
        <dbReference type="ARBA" id="ARBA00001968"/>
    </source>
</evidence>
<reference evidence="5" key="1">
    <citation type="submission" date="2024-07" db="EMBL/GenBank/DDBJ databases">
        <title>Two chromosome-level genome assemblies of Korean endemic species Abeliophyllum distichum and Forsythia ovata (Oleaceae).</title>
        <authorList>
            <person name="Jang H."/>
        </authorList>
    </citation>
    <scope>NUCLEOTIDE SEQUENCE [LARGE SCALE GENOMIC DNA]</scope>
</reference>
<organism evidence="4 5">
    <name type="scientific">Abeliophyllum distichum</name>
    <dbReference type="NCBI Taxonomy" id="126358"/>
    <lineage>
        <taxon>Eukaryota</taxon>
        <taxon>Viridiplantae</taxon>
        <taxon>Streptophyta</taxon>
        <taxon>Embryophyta</taxon>
        <taxon>Tracheophyta</taxon>
        <taxon>Spermatophyta</taxon>
        <taxon>Magnoliopsida</taxon>
        <taxon>eudicotyledons</taxon>
        <taxon>Gunneridae</taxon>
        <taxon>Pentapetalae</taxon>
        <taxon>asterids</taxon>
        <taxon>lamiids</taxon>
        <taxon>Lamiales</taxon>
        <taxon>Oleaceae</taxon>
        <taxon>Forsythieae</taxon>
        <taxon>Abeliophyllum</taxon>
    </lineage>
</organism>
<comment type="cofactor">
    <cofactor evidence="1">
        <name>a divalent metal cation</name>
        <dbReference type="ChEBI" id="CHEBI:60240"/>
    </cofactor>
</comment>
<proteinExistence type="predicted"/>
<sequence length="220" mass="25361">MLIRNPLQDFFFNIFSTYMADTKAGKDLTIAAKNPNPSSPGLQKITSFWKHWMVAWLLPTNPLSKWHRSLSSLGSFLSPYRRTRYHRRDIDGQRPQNSKELINFWHSSLCNAVERTIGLLKKIFAYLRHQPFHDISTQAKIVLACCAIHNFLRIDYAEDVCEEDFDSSDDEVIPTHADVPKEKMINAHISFNAEASWSNNRDAIAQSMWVNHNPNADAEI</sequence>
<dbReference type="EMBL" id="JBFOLK010000003">
    <property type="protein sequence ID" value="KAL2526324.1"/>
    <property type="molecule type" value="Genomic_DNA"/>
</dbReference>
<evidence type="ECO:0000313" key="4">
    <source>
        <dbReference type="EMBL" id="KAL2526324.1"/>
    </source>
</evidence>
<dbReference type="InterPro" id="IPR027806">
    <property type="entry name" value="HARBI1_dom"/>
</dbReference>
<name>A0ABD1UMQ1_9LAMI</name>
<dbReference type="GO" id="GO:0046872">
    <property type="term" value="F:metal ion binding"/>
    <property type="evidence" value="ECO:0007669"/>
    <property type="project" value="UniProtKB-KW"/>
</dbReference>
<comment type="caution">
    <text evidence="4">The sequence shown here is derived from an EMBL/GenBank/DDBJ whole genome shotgun (WGS) entry which is preliminary data.</text>
</comment>
<evidence type="ECO:0000313" key="5">
    <source>
        <dbReference type="Proteomes" id="UP001604336"/>
    </source>
</evidence>
<protein>
    <submittedName>
        <fullName evidence="4">Harbinger transposase-derived nuclease</fullName>
    </submittedName>
</protein>
<evidence type="ECO:0000256" key="2">
    <source>
        <dbReference type="ARBA" id="ARBA00022723"/>
    </source>
</evidence>
<dbReference type="AlphaFoldDB" id="A0ABD1UMQ1"/>
<accession>A0ABD1UMQ1</accession>
<keyword evidence="2" id="KW-0479">Metal-binding</keyword>
<evidence type="ECO:0000259" key="3">
    <source>
        <dbReference type="Pfam" id="PF13359"/>
    </source>
</evidence>
<keyword evidence="5" id="KW-1185">Reference proteome</keyword>
<gene>
    <name evidence="4" type="ORF">Adt_11378</name>
</gene>